<organism evidence="2 3">
    <name type="scientific">Reichenbachiella faecimaris</name>
    <dbReference type="NCBI Taxonomy" id="692418"/>
    <lineage>
        <taxon>Bacteria</taxon>
        <taxon>Pseudomonadati</taxon>
        <taxon>Bacteroidota</taxon>
        <taxon>Cytophagia</taxon>
        <taxon>Cytophagales</taxon>
        <taxon>Reichenbachiellaceae</taxon>
        <taxon>Reichenbachiella</taxon>
    </lineage>
</organism>
<dbReference type="AlphaFoldDB" id="A0A1W2GMM6"/>
<dbReference type="Proteomes" id="UP000192472">
    <property type="component" value="Unassembled WGS sequence"/>
</dbReference>
<evidence type="ECO:0000313" key="2">
    <source>
        <dbReference type="EMBL" id="SMD37851.1"/>
    </source>
</evidence>
<name>A0A1W2GMM6_REIFA</name>
<feature type="coiled-coil region" evidence="1">
    <location>
        <begin position="52"/>
        <end position="79"/>
    </location>
</feature>
<dbReference type="EMBL" id="FWYF01000004">
    <property type="protein sequence ID" value="SMD37851.1"/>
    <property type="molecule type" value="Genomic_DNA"/>
</dbReference>
<protein>
    <submittedName>
        <fullName evidence="2">Uncharacterized protein</fullName>
    </submittedName>
</protein>
<proteinExistence type="predicted"/>
<accession>A0A1W2GMM6</accession>
<gene>
    <name evidence="2" type="ORF">SAMN04488029_3489</name>
</gene>
<sequence>MANTNFFKNGRALRLLVLYTGVFAAIWACEEEVEPTVSDPSVSIFFLNKTKLDEVNLELEALDEELVGYDTTIENLEDDADILVDRLIDVLDSIAEGWDKSGDSTVIANNLEELNENLEILEYEDSVAKATRSIWADTASTISSGSLKISSIQNLKNGQAIAYEDSSTSWKLPLDMQADDIDVDIAISDAIYNLKLTYVRSTTANEKNKVVIKTSNFKITSTDFNNPSLSCDDCDNTKTTIYVEF</sequence>
<reference evidence="2 3" key="1">
    <citation type="submission" date="2017-04" db="EMBL/GenBank/DDBJ databases">
        <authorList>
            <person name="Afonso C.L."/>
            <person name="Miller P.J."/>
            <person name="Scott M.A."/>
            <person name="Spackman E."/>
            <person name="Goraichik I."/>
            <person name="Dimitrov K.M."/>
            <person name="Suarez D.L."/>
            <person name="Swayne D.E."/>
        </authorList>
    </citation>
    <scope>NUCLEOTIDE SEQUENCE [LARGE SCALE GENOMIC DNA]</scope>
    <source>
        <strain evidence="2 3">DSM 26133</strain>
    </source>
</reference>
<evidence type="ECO:0000313" key="3">
    <source>
        <dbReference type="Proteomes" id="UP000192472"/>
    </source>
</evidence>
<dbReference type="RefSeq" id="WP_084374129.1">
    <property type="nucleotide sequence ID" value="NZ_FWYF01000004.1"/>
</dbReference>
<keyword evidence="1" id="KW-0175">Coiled coil</keyword>
<evidence type="ECO:0000256" key="1">
    <source>
        <dbReference type="SAM" id="Coils"/>
    </source>
</evidence>
<dbReference type="STRING" id="692418.SAMN04488029_3489"/>
<keyword evidence="3" id="KW-1185">Reference proteome</keyword>